<comment type="subcellular location">
    <subcellularLocation>
        <location evidence="1">Cell membrane</location>
        <topology evidence="1">Multi-pass membrane protein</topology>
    </subcellularLocation>
</comment>
<evidence type="ECO:0000256" key="4">
    <source>
        <dbReference type="ARBA" id="ARBA00022475"/>
    </source>
</evidence>
<evidence type="ECO:0000256" key="2">
    <source>
        <dbReference type="ARBA" id="ARBA00010145"/>
    </source>
</evidence>
<dbReference type="Pfam" id="PF03547">
    <property type="entry name" value="Mem_trans"/>
    <property type="match status" value="2"/>
</dbReference>
<keyword evidence="4" id="KW-1003">Cell membrane</keyword>
<evidence type="ECO:0000256" key="7">
    <source>
        <dbReference type="ARBA" id="ARBA00023136"/>
    </source>
</evidence>
<dbReference type="GO" id="GO:0055085">
    <property type="term" value="P:transmembrane transport"/>
    <property type="evidence" value="ECO:0007669"/>
    <property type="project" value="InterPro"/>
</dbReference>
<feature type="transmembrane region" description="Helical" evidence="8">
    <location>
        <begin position="298"/>
        <end position="319"/>
    </location>
</feature>
<dbReference type="AlphaFoldDB" id="A0A3S2XVZ3"/>
<sequence>MLGGGTRGACNHRDTGGMLAVLGLCLPFFLLIGLGHAVGRRSAWAPQALPGLNSVVMLFTLPALLLLMGRDWARQGFEGAALLPVYALASMGVVASAWALAGRAGLAPRPRGLAALIAAFPNTGFMGLPLIAGLLGPSAAAPVGATIVFDLVLTTTVCLVLGGGTPVQGLRLAARNPLPWSVLAGMVWGLSGWGLPAPIERSLALLAQATTPLALMCLGLALALQAPAPRSPLAGQLTAVKLVLHPLLAWLGGQWALAQGWMSAQAAAVLVLACALPSAANVALLAQRLDADDPAVSRTILGSTALAVLTLPLLAWALGVRL</sequence>
<protein>
    <submittedName>
        <fullName evidence="9">AEC family transporter</fullName>
    </submittedName>
</protein>
<dbReference type="PANTHER" id="PTHR36838:SF3">
    <property type="entry name" value="TRANSPORTER AUXIN EFFLUX CARRIER EC FAMILY"/>
    <property type="match status" value="1"/>
</dbReference>
<dbReference type="PANTHER" id="PTHR36838">
    <property type="entry name" value="AUXIN EFFLUX CARRIER FAMILY PROTEIN"/>
    <property type="match status" value="1"/>
</dbReference>
<keyword evidence="3" id="KW-0813">Transport</keyword>
<keyword evidence="6 8" id="KW-1133">Transmembrane helix</keyword>
<evidence type="ECO:0000256" key="8">
    <source>
        <dbReference type="SAM" id="Phobius"/>
    </source>
</evidence>
<feature type="transmembrane region" description="Helical" evidence="8">
    <location>
        <begin position="264"/>
        <end position="286"/>
    </location>
</feature>
<dbReference type="OrthoDB" id="3435874at2"/>
<dbReference type="GO" id="GO:0005886">
    <property type="term" value="C:plasma membrane"/>
    <property type="evidence" value="ECO:0007669"/>
    <property type="project" value="UniProtKB-SubCell"/>
</dbReference>
<feature type="transmembrane region" description="Helical" evidence="8">
    <location>
        <begin position="113"/>
        <end position="135"/>
    </location>
</feature>
<evidence type="ECO:0000256" key="3">
    <source>
        <dbReference type="ARBA" id="ARBA00022448"/>
    </source>
</evidence>
<keyword evidence="10" id="KW-1185">Reference proteome</keyword>
<feature type="transmembrane region" description="Helical" evidence="8">
    <location>
        <begin position="147"/>
        <end position="166"/>
    </location>
</feature>
<feature type="transmembrane region" description="Helical" evidence="8">
    <location>
        <begin position="178"/>
        <end position="199"/>
    </location>
</feature>
<feature type="transmembrane region" description="Helical" evidence="8">
    <location>
        <begin position="51"/>
        <end position="69"/>
    </location>
</feature>
<keyword evidence="7 8" id="KW-0472">Membrane</keyword>
<reference evidence="9 10" key="1">
    <citation type="submission" date="2019-01" db="EMBL/GenBank/DDBJ databases">
        <authorList>
            <person name="Chen W.-M."/>
        </authorList>
    </citation>
    <scope>NUCLEOTIDE SEQUENCE [LARGE SCALE GENOMIC DNA]</scope>
    <source>
        <strain evidence="9 10">CCP-18</strain>
    </source>
</reference>
<evidence type="ECO:0000256" key="6">
    <source>
        <dbReference type="ARBA" id="ARBA00022989"/>
    </source>
</evidence>
<dbReference type="InterPro" id="IPR038770">
    <property type="entry name" value="Na+/solute_symporter_sf"/>
</dbReference>
<feature type="transmembrane region" description="Helical" evidence="8">
    <location>
        <begin position="20"/>
        <end position="39"/>
    </location>
</feature>
<organism evidence="9 10">
    <name type="scientific">Inhella crocodyli</name>
    <dbReference type="NCBI Taxonomy" id="2499851"/>
    <lineage>
        <taxon>Bacteria</taxon>
        <taxon>Pseudomonadati</taxon>
        <taxon>Pseudomonadota</taxon>
        <taxon>Betaproteobacteria</taxon>
        <taxon>Burkholderiales</taxon>
        <taxon>Sphaerotilaceae</taxon>
        <taxon>Inhella</taxon>
    </lineage>
</organism>
<evidence type="ECO:0000256" key="5">
    <source>
        <dbReference type="ARBA" id="ARBA00022692"/>
    </source>
</evidence>
<evidence type="ECO:0000313" key="9">
    <source>
        <dbReference type="EMBL" id="RVT86090.1"/>
    </source>
</evidence>
<dbReference type="InterPro" id="IPR004776">
    <property type="entry name" value="Mem_transp_PIN-like"/>
</dbReference>
<evidence type="ECO:0000313" key="10">
    <source>
        <dbReference type="Proteomes" id="UP000288587"/>
    </source>
</evidence>
<proteinExistence type="inferred from homology"/>
<accession>A0A3S2XVZ3</accession>
<name>A0A3S2XVZ3_9BURK</name>
<feature type="transmembrane region" description="Helical" evidence="8">
    <location>
        <begin position="205"/>
        <end position="226"/>
    </location>
</feature>
<comment type="similarity">
    <text evidence="2">Belongs to the auxin efflux carrier (TC 2.A.69) family.</text>
</comment>
<keyword evidence="5 8" id="KW-0812">Transmembrane</keyword>
<gene>
    <name evidence="9" type="ORF">EOD73_08590</name>
</gene>
<comment type="caution">
    <text evidence="9">The sequence shown here is derived from an EMBL/GenBank/DDBJ whole genome shotgun (WGS) entry which is preliminary data.</text>
</comment>
<dbReference type="Proteomes" id="UP000288587">
    <property type="component" value="Unassembled WGS sequence"/>
</dbReference>
<feature type="transmembrane region" description="Helical" evidence="8">
    <location>
        <begin position="81"/>
        <end position="101"/>
    </location>
</feature>
<evidence type="ECO:0000256" key="1">
    <source>
        <dbReference type="ARBA" id="ARBA00004651"/>
    </source>
</evidence>
<dbReference type="Gene3D" id="1.20.1530.20">
    <property type="match status" value="1"/>
</dbReference>
<dbReference type="EMBL" id="SACM01000002">
    <property type="protein sequence ID" value="RVT86090.1"/>
    <property type="molecule type" value="Genomic_DNA"/>
</dbReference>